<accession>A0A0F9I2N0</accession>
<protein>
    <submittedName>
        <fullName evidence="1">Uncharacterized protein</fullName>
    </submittedName>
</protein>
<organism evidence="1">
    <name type="scientific">marine sediment metagenome</name>
    <dbReference type="NCBI Taxonomy" id="412755"/>
    <lineage>
        <taxon>unclassified sequences</taxon>
        <taxon>metagenomes</taxon>
        <taxon>ecological metagenomes</taxon>
    </lineage>
</organism>
<proteinExistence type="predicted"/>
<dbReference type="EMBL" id="LAZR01020664">
    <property type="protein sequence ID" value="KKL88090.1"/>
    <property type="molecule type" value="Genomic_DNA"/>
</dbReference>
<comment type="caution">
    <text evidence="1">The sequence shown here is derived from an EMBL/GenBank/DDBJ whole genome shotgun (WGS) entry which is preliminary data.</text>
</comment>
<evidence type="ECO:0000313" key="1">
    <source>
        <dbReference type="EMBL" id="KKL88090.1"/>
    </source>
</evidence>
<gene>
    <name evidence="1" type="ORF">LCGC14_1928260</name>
</gene>
<sequence length="30" mass="3311">MEVSVPKLDRSVEGLSLLFVFIHLPSPGEN</sequence>
<name>A0A0F9I2N0_9ZZZZ</name>
<feature type="non-terminal residue" evidence="1">
    <location>
        <position position="30"/>
    </location>
</feature>
<reference evidence="1" key="1">
    <citation type="journal article" date="2015" name="Nature">
        <title>Complex archaea that bridge the gap between prokaryotes and eukaryotes.</title>
        <authorList>
            <person name="Spang A."/>
            <person name="Saw J.H."/>
            <person name="Jorgensen S.L."/>
            <person name="Zaremba-Niedzwiedzka K."/>
            <person name="Martijn J."/>
            <person name="Lind A.E."/>
            <person name="van Eijk R."/>
            <person name="Schleper C."/>
            <person name="Guy L."/>
            <person name="Ettema T.J."/>
        </authorList>
    </citation>
    <scope>NUCLEOTIDE SEQUENCE</scope>
</reference>
<dbReference type="AlphaFoldDB" id="A0A0F9I2N0"/>